<dbReference type="PROSITE" id="PS51037">
    <property type="entry name" value="YEATS"/>
    <property type="match status" value="1"/>
</dbReference>
<organism evidence="6 8">
    <name type="scientific">Odocoileus virginianus</name>
    <name type="common">White-tailed deer</name>
    <dbReference type="NCBI Taxonomy" id="9874"/>
    <lineage>
        <taxon>Eukaryota</taxon>
        <taxon>Metazoa</taxon>
        <taxon>Chordata</taxon>
        <taxon>Craniata</taxon>
        <taxon>Vertebrata</taxon>
        <taxon>Euteleostomi</taxon>
        <taxon>Mammalia</taxon>
        <taxon>Eutheria</taxon>
        <taxon>Laurasiatheria</taxon>
        <taxon>Artiodactyla</taxon>
        <taxon>Ruminantia</taxon>
        <taxon>Pecora</taxon>
        <taxon>Cervidae</taxon>
        <taxon>Odocoileinae</taxon>
        <taxon>Odocoileus</taxon>
    </lineage>
</organism>
<feature type="compositionally biased region" description="Polar residues" evidence="4">
    <location>
        <begin position="1110"/>
        <end position="1119"/>
    </location>
</feature>
<feature type="region of interest" description="Disordered" evidence="4">
    <location>
        <begin position="1099"/>
        <end position="1122"/>
    </location>
</feature>
<evidence type="ECO:0000313" key="8">
    <source>
        <dbReference type="RefSeq" id="XP_070322418.1"/>
    </source>
</evidence>
<dbReference type="GeneID" id="110128929"/>
<comment type="subcellular location">
    <subcellularLocation>
        <location evidence="2">Nucleus</location>
    </subcellularLocation>
</comment>
<feature type="compositionally biased region" description="Low complexity" evidence="4">
    <location>
        <begin position="959"/>
        <end position="975"/>
    </location>
</feature>
<feature type="region of interest" description="Disordered" evidence="4">
    <location>
        <begin position="117"/>
        <end position="201"/>
    </location>
</feature>
<dbReference type="PANTHER" id="PTHR23195">
    <property type="entry name" value="YEATS DOMAIN"/>
    <property type="match status" value="1"/>
</dbReference>
<feature type="region of interest" description="Disordered" evidence="4">
    <location>
        <begin position="337"/>
        <end position="384"/>
    </location>
</feature>
<gene>
    <name evidence="7 8" type="primary">YEATS2</name>
</gene>
<dbReference type="InterPro" id="IPR038704">
    <property type="entry name" value="YEAST_sf"/>
</dbReference>
<dbReference type="Pfam" id="PF03366">
    <property type="entry name" value="YEATS"/>
    <property type="match status" value="1"/>
</dbReference>
<keyword evidence="3" id="KW-0175">Coiled coil</keyword>
<feature type="region of interest" description="Disordered" evidence="4">
    <location>
        <begin position="465"/>
        <end position="490"/>
    </location>
</feature>
<evidence type="ECO:0000259" key="5">
    <source>
        <dbReference type="PROSITE" id="PS51037"/>
    </source>
</evidence>
<feature type="coiled-coil region" evidence="3">
    <location>
        <begin position="47"/>
        <end position="74"/>
    </location>
</feature>
<sequence>MSGIKRTIKETDPDYEDVSVALPNKRHKAIENSARDAAVQKIETIIKEQFALEMKNKEHEIEVIDQRLIEARRMMDKLRACIVANYYASAGLLKVSEGSKTCDTMVFNHPAIKKFLESPSRSSSPANQRSETPSANHSESDSLSQHNDFLSDKDTNSNMDIEERLSSNTEQRPSRNTGRDTSSIAGSHKTEQRNTDLTGDETSRLFVKKTIVVGNVSKYIPPDKREENDQSTHKWMVYVRGSRREPSINHFVKKVWFFLHPSYKPNDLVEVREPPFHLTRRGWGEFPVRVQVHFKDSQNKRIDIIHNLKLDRTYTGLQTLGAETVVDVELHRHSLGEDSVYPQSSESDISDAPPSLPLTIPAPMKASSPIKQSHEPVPDTSVEKEGFPANTEAERHTTFYSLPSSLERTPTKMTTSQKVTFCSHGNSAFQPIASSCKIVPQGQIPNPESPGKSFQPITMSCKIVSGSPISTPSPSPLPRTPTSTPVHVKQGTTSSVINNPYVIVDKPGQVIGASTPTAGSPTSKLSTASQASQGTGSPIPKIHGSSFVTSAVKQEDSLFASMPPLCPIGSHPKVQSPKPITGGLGAFTKVIIKQEPGEASHVPTTGAASQSPLPQYVTVKGGHMIAVSPPKQVLAAGEGTAQSPKIQPSKVVGVPVGSTLPSTVKQAVAISGGQILVAKASSSVAKAVGPKQVVTQGVAKAIVSGGGGTIVAQPVQTLTKAQVTAAGPQKSGSQGSVMATLQLPATNLANLANLPPGTKLYLTTNSKNPSGKGKLLLIPQGAILRATNNANLQSGSAGGSGGGSSSGGGGGGSSGGAGGTSGAQNPAGPGGLSQHLTYTSYILKQTPQGTFLVGQPSPQTSGKQLTTGSVVQGTLGVSTSSAQGQQTLKVISGQKTTLFTQAAPGGQASLMKISDNTLKSVPATSQLSKPGTTMLRVAGGVITTATSPAVALSANGPAQQQSEGTTPGSSSTVGSVMKTSGQQQVCVSQATMGSCKAPAPSVISATSLVSTPNPISGKATVSGLLKIHSSQSNPQQAVLTIPSQLKPLSVNTSGGVQTILMPVNKVVQSFSTSKSPAILPVAAPTPVVPSPVPAAVTKVKTEPETPAPSGPSQDGQTAVKTEESSELGNYVIKIDHLETIQQLLTAVVKKIPLITAKSEDASCFSAKSVEQYYGWNIGKRRAAEWQRAMTMRKVLQEILEKNPRFHHLTPLKTKHIAHWCRCHGYTPPDPESLRSDGDSIEDVLTQIDSEPGQSLPNCLCPGVPGCVPARNVPAHRMQQTHTIHSECPSSFSSADNLCQKLEDLQQFQKREPENEEEVDILNVSEPLKINIKKEQEEKQEEMKLYLPPTPGSEFIGDITQKIGITLQPVALHKNVYASVVEDMLLKATEQLVSDILRQALAVGYQAASHNRIPKEITVSNIHQAICNIPFLDFLTNKHMGILNEDQ</sequence>
<protein>
    <submittedName>
        <fullName evidence="7 8">YEATS domain-containing protein 2 isoform X1</fullName>
    </submittedName>
</protein>
<feature type="region of interest" description="Disordered" evidence="4">
    <location>
        <begin position="512"/>
        <end position="542"/>
    </location>
</feature>
<dbReference type="Pfam" id="PF22951">
    <property type="entry name" value="3HBD"/>
    <property type="match status" value="1"/>
</dbReference>
<evidence type="ECO:0000256" key="2">
    <source>
        <dbReference type="PROSITE-ProRule" id="PRU00376"/>
    </source>
</evidence>
<dbReference type="InterPro" id="IPR055127">
    <property type="entry name" value="YEATS2_3HBD"/>
</dbReference>
<name>A0ABM4I3L3_ODOVR</name>
<evidence type="ECO:0000256" key="4">
    <source>
        <dbReference type="SAM" id="MobiDB-lite"/>
    </source>
</evidence>
<reference evidence="6" key="1">
    <citation type="journal article" date="2022" name="J. Hered.">
        <title>A De Novo Chromosome-Level Genome Assembly of the White-Tailed Deer, Odocoileus Virginianus.</title>
        <authorList>
            <person name="London E.W."/>
            <person name="Roca A.L."/>
            <person name="Novakofski J.E."/>
            <person name="Mateus-Pinilla N.E."/>
        </authorList>
    </citation>
    <scope>NUCLEOTIDE SEQUENCE [LARGE SCALE GENOMIC DNA]</scope>
</reference>
<feature type="compositionally biased region" description="Basic and acidic residues" evidence="4">
    <location>
        <begin position="372"/>
        <end position="384"/>
    </location>
</feature>
<evidence type="ECO:0000256" key="1">
    <source>
        <dbReference type="ARBA" id="ARBA00023242"/>
    </source>
</evidence>
<dbReference type="RefSeq" id="XP_070322418.1">
    <property type="nucleotide sequence ID" value="XM_070466317.1"/>
</dbReference>
<dbReference type="RefSeq" id="XP_070322417.1">
    <property type="nucleotide sequence ID" value="XM_070466316.1"/>
</dbReference>
<feature type="compositionally biased region" description="Polar residues" evidence="4">
    <location>
        <begin position="166"/>
        <end position="185"/>
    </location>
</feature>
<dbReference type="Proteomes" id="UP001652640">
    <property type="component" value="Chromosome 4"/>
</dbReference>
<feature type="compositionally biased region" description="Basic and acidic residues" evidence="4">
    <location>
        <begin position="149"/>
        <end position="165"/>
    </location>
</feature>
<feature type="region of interest" description="Disordered" evidence="4">
    <location>
        <begin position="954"/>
        <end position="977"/>
    </location>
</feature>
<evidence type="ECO:0000313" key="7">
    <source>
        <dbReference type="RefSeq" id="XP_070322417.1"/>
    </source>
</evidence>
<feature type="domain" description="YEATS" evidence="5">
    <location>
        <begin position="201"/>
        <end position="346"/>
    </location>
</feature>
<feature type="region of interest" description="Disordered" evidence="4">
    <location>
        <begin position="794"/>
        <end position="831"/>
    </location>
</feature>
<feature type="compositionally biased region" description="Polar residues" evidence="4">
    <location>
        <begin position="512"/>
        <end position="536"/>
    </location>
</feature>
<keyword evidence="1 2" id="KW-0539">Nucleus</keyword>
<keyword evidence="6" id="KW-1185">Reference proteome</keyword>
<feature type="compositionally biased region" description="Polar residues" evidence="4">
    <location>
        <begin position="119"/>
        <end position="148"/>
    </location>
</feature>
<dbReference type="InterPro" id="IPR005033">
    <property type="entry name" value="YEATS"/>
</dbReference>
<evidence type="ECO:0000256" key="3">
    <source>
        <dbReference type="SAM" id="Coils"/>
    </source>
</evidence>
<feature type="compositionally biased region" description="Gly residues" evidence="4">
    <location>
        <begin position="796"/>
        <end position="821"/>
    </location>
</feature>
<dbReference type="InterPro" id="IPR055129">
    <property type="entry name" value="YEATS_dom"/>
</dbReference>
<evidence type="ECO:0000313" key="6">
    <source>
        <dbReference type="Proteomes" id="UP001652640"/>
    </source>
</evidence>
<dbReference type="Gene3D" id="2.60.40.1970">
    <property type="entry name" value="YEATS domain"/>
    <property type="match status" value="1"/>
</dbReference>
<reference evidence="7 8" key="2">
    <citation type="submission" date="2025-05" db="UniProtKB">
        <authorList>
            <consortium name="RefSeq"/>
        </authorList>
    </citation>
    <scope>IDENTIFICATION</scope>
    <source>
        <tissue evidence="7 8">Tongue muscle</tissue>
    </source>
</reference>
<proteinExistence type="predicted"/>
<accession>A0ABM4I3L3</accession>
<dbReference type="CDD" id="cd16907">
    <property type="entry name" value="YEATS_YEATS2_like"/>
    <property type="match status" value="1"/>
</dbReference>